<protein>
    <submittedName>
        <fullName evidence="2">Uncharacterized protein</fullName>
    </submittedName>
</protein>
<dbReference type="SUPFAM" id="SSF53850">
    <property type="entry name" value="Periplasmic binding protein-like II"/>
    <property type="match status" value="1"/>
</dbReference>
<organism evidence="2 3">
    <name type="scientific">Vulgatibacter incomptus</name>
    <dbReference type="NCBI Taxonomy" id="1391653"/>
    <lineage>
        <taxon>Bacteria</taxon>
        <taxon>Pseudomonadati</taxon>
        <taxon>Myxococcota</taxon>
        <taxon>Myxococcia</taxon>
        <taxon>Myxococcales</taxon>
        <taxon>Cystobacterineae</taxon>
        <taxon>Vulgatibacteraceae</taxon>
        <taxon>Vulgatibacter</taxon>
    </lineage>
</organism>
<evidence type="ECO:0000313" key="2">
    <source>
        <dbReference type="EMBL" id="AKU92095.1"/>
    </source>
</evidence>
<reference evidence="2 3" key="1">
    <citation type="submission" date="2015-08" db="EMBL/GenBank/DDBJ databases">
        <authorList>
            <person name="Babu N.S."/>
            <person name="Beckwith C.J."/>
            <person name="Beseler K.G."/>
            <person name="Brison A."/>
            <person name="Carone J.V."/>
            <person name="Caskin T.P."/>
            <person name="Diamond M."/>
            <person name="Durham M.E."/>
            <person name="Foxe J.M."/>
            <person name="Go M."/>
            <person name="Henderson B.A."/>
            <person name="Jones I.B."/>
            <person name="McGettigan J.A."/>
            <person name="Micheletti S.J."/>
            <person name="Nasrallah M.E."/>
            <person name="Ortiz D."/>
            <person name="Piller C.R."/>
            <person name="Privatt S.R."/>
            <person name="Schneider S.L."/>
            <person name="Sharp S."/>
            <person name="Smith T.C."/>
            <person name="Stanton J.D."/>
            <person name="Ullery H.E."/>
            <person name="Wilson R.J."/>
            <person name="Serrano M.G."/>
            <person name="Buck G."/>
            <person name="Lee V."/>
            <person name="Wang Y."/>
            <person name="Carvalho R."/>
            <person name="Voegtly L."/>
            <person name="Shi R."/>
            <person name="Duckworth R."/>
            <person name="Johnson A."/>
            <person name="Loviza R."/>
            <person name="Walstead R."/>
            <person name="Shah Z."/>
            <person name="Kiflezghi M."/>
            <person name="Wade K."/>
            <person name="Ball S.L."/>
            <person name="Bradley K.W."/>
            <person name="Asai D.J."/>
            <person name="Bowman C.A."/>
            <person name="Russell D.A."/>
            <person name="Pope W.H."/>
            <person name="Jacobs-Sera D."/>
            <person name="Hendrix R.W."/>
            <person name="Hatfull G.F."/>
        </authorList>
    </citation>
    <scope>NUCLEOTIDE SEQUENCE [LARGE SCALE GENOMIC DNA]</scope>
    <source>
        <strain evidence="2 3">DSM 27710</strain>
    </source>
</reference>
<dbReference type="AlphaFoldDB" id="A0A0K1PF00"/>
<name>A0A0K1PF00_9BACT</name>
<dbReference type="KEGG" id="vin:AKJ08_2482"/>
<evidence type="ECO:0000313" key="3">
    <source>
        <dbReference type="Proteomes" id="UP000055590"/>
    </source>
</evidence>
<accession>A0A0K1PF00</accession>
<dbReference type="STRING" id="1391653.AKJ08_2482"/>
<keyword evidence="1" id="KW-0732">Signal</keyword>
<feature type="chain" id="PRO_5005465691" evidence="1">
    <location>
        <begin position="30"/>
        <end position="404"/>
    </location>
</feature>
<keyword evidence="3" id="KW-1185">Reference proteome</keyword>
<evidence type="ECO:0000256" key="1">
    <source>
        <dbReference type="SAM" id="SignalP"/>
    </source>
</evidence>
<feature type="signal peptide" evidence="1">
    <location>
        <begin position="1"/>
        <end position="29"/>
    </location>
</feature>
<dbReference type="EMBL" id="CP012332">
    <property type="protein sequence ID" value="AKU92095.1"/>
    <property type="molecule type" value="Genomic_DNA"/>
</dbReference>
<dbReference type="Gene3D" id="3.40.190.10">
    <property type="entry name" value="Periplasmic binding protein-like II"/>
    <property type="match status" value="1"/>
</dbReference>
<dbReference type="RefSeq" id="WP_050726310.1">
    <property type="nucleotide sequence ID" value="NZ_CP012332.1"/>
</dbReference>
<dbReference type="Proteomes" id="UP000055590">
    <property type="component" value="Chromosome"/>
</dbReference>
<sequence length="404" mass="42454">MESRKPYLRASVPLLVAGLALLVGARAQAVECASLPNPVYLAGSSAVKPVLKKVSQTLSSRNPSITLVYQSLGSCAGVDAIVSGTKVTATAKYWDAAGAEVACDLPAEGANIDIGISDVYAQTCNYVLDTKQRDFLGPVQVMTFVAPVASSESSISAAAAYVALGFGGKNHVVAPWDNPEFFFIRPDSSGTKNMIAEAIGLPASKWQGNVQSGSGDVNTAVSNSVQPNKTIGILAADFADANRDKLKILAFQADGAQRCGYYPDSTPNHFDKINVRDGRYAIWGSVHFLANTGSDGHAVPASGNPAGDAVHTAIRFFSHEGLSVAESKAMIKAEADAYTVPLCAMRVKREKEVGAMSRFVPDEPCGCYFESLKGATTSECSACESDADCSGSTPTCRYGFCESR</sequence>
<gene>
    <name evidence="2" type="ORF">AKJ08_2482</name>
</gene>
<proteinExistence type="predicted"/>